<organism evidence="2 3">
    <name type="scientific">Brassica cretica</name>
    <name type="common">Mustard</name>
    <dbReference type="NCBI Taxonomy" id="69181"/>
    <lineage>
        <taxon>Eukaryota</taxon>
        <taxon>Viridiplantae</taxon>
        <taxon>Streptophyta</taxon>
        <taxon>Embryophyta</taxon>
        <taxon>Tracheophyta</taxon>
        <taxon>Spermatophyta</taxon>
        <taxon>Magnoliopsida</taxon>
        <taxon>eudicotyledons</taxon>
        <taxon>Gunneridae</taxon>
        <taxon>Pentapetalae</taxon>
        <taxon>rosids</taxon>
        <taxon>malvids</taxon>
        <taxon>Brassicales</taxon>
        <taxon>Brassicaceae</taxon>
        <taxon>Brassiceae</taxon>
        <taxon>Brassica</taxon>
    </lineage>
</organism>
<dbReference type="CDD" id="cd06222">
    <property type="entry name" value="RNase_H_like"/>
    <property type="match status" value="1"/>
</dbReference>
<dbReference type="PANTHER" id="PTHR34146">
    <property type="entry name" value="POLYNUCLEOTIDYL TRANSFERASE, RIBONUCLEASE H-LIKE SUPERFAMILY PROTEIN-RELATED"/>
    <property type="match status" value="1"/>
</dbReference>
<dbReference type="Proteomes" id="UP000712600">
    <property type="component" value="Unassembled WGS sequence"/>
</dbReference>
<name>A0A8S9MR14_BRACR</name>
<comment type="caution">
    <text evidence="2">The sequence shown here is derived from an EMBL/GenBank/DDBJ whole genome shotgun (WGS) entry which is preliminary data.</text>
</comment>
<evidence type="ECO:0000313" key="3">
    <source>
        <dbReference type="Proteomes" id="UP000712600"/>
    </source>
</evidence>
<gene>
    <name evidence="2" type="ORF">F2Q69_00052693</name>
</gene>
<dbReference type="InterPro" id="IPR026960">
    <property type="entry name" value="RVT-Znf"/>
</dbReference>
<feature type="domain" description="Reverse transcriptase zinc-binding" evidence="1">
    <location>
        <begin position="298"/>
        <end position="360"/>
    </location>
</feature>
<accession>A0A8S9MR14</accession>
<sequence>MHQRSNPGQKTTKEFYDTAGGIENSFKQRSRHTTHPSIDVDVATSVDRQPEFGRRAFDFNGTRRFYWEEKDQYGVYKDDQGYARDLYGSTISVHINDIKRLLERASKDEPAYICLPKHVSSFTQTKLVPEIYTKDEINEMFYGVCGEHERNKEAFQIKLDGVYYPLNDSISWLTTCMEEMKQDIARLQNATDDPWISCDTPTIPFGPPTLMSINLRVSDLLCPLSNDWDLGKVRAVLQHYEDEILSLIASSAPSRDRLAWLPDKSGLYTTRLGDRVGMNLLRSPEMQTPPQDPATHSPFDWLKNIWNIHTAPKIKDFLWRVARKAIPVSENHASSGITPFFCKSCSGIEDDLHVFLHCAAQARNKRCFEDRTYSATEIVSKAVSDAREWQDSQTHFAEDISLAHNRLAPHPPLRVNTSGPTCHVDAAWDARSGMCGLGGLFSGSPTRTRLPRISATRSLVSSALMAEAPAICLAVMTAAFSNIKTVAILSDSLTLIKMLKQKETRL</sequence>
<evidence type="ECO:0000313" key="2">
    <source>
        <dbReference type="EMBL" id="KAF3484983.1"/>
    </source>
</evidence>
<dbReference type="EMBL" id="QGKX02002183">
    <property type="protein sequence ID" value="KAF3484983.1"/>
    <property type="molecule type" value="Genomic_DNA"/>
</dbReference>
<dbReference type="AlphaFoldDB" id="A0A8S9MR14"/>
<dbReference type="PANTHER" id="PTHR34146:SF3">
    <property type="entry name" value="POLYNUCLEOTIDYL TRANSFERASE, RIBONUCLEASE H-LIKE SUPERFAMILY PROTEIN"/>
    <property type="match status" value="1"/>
</dbReference>
<dbReference type="Pfam" id="PF13966">
    <property type="entry name" value="zf-RVT"/>
    <property type="match status" value="1"/>
</dbReference>
<protein>
    <recommendedName>
        <fullName evidence="1">Reverse transcriptase zinc-binding domain-containing protein</fullName>
    </recommendedName>
</protein>
<evidence type="ECO:0000259" key="1">
    <source>
        <dbReference type="Pfam" id="PF13966"/>
    </source>
</evidence>
<dbReference type="InterPro" id="IPR044730">
    <property type="entry name" value="RNase_H-like_dom_plant"/>
</dbReference>
<proteinExistence type="predicted"/>
<reference evidence="2" key="1">
    <citation type="submission" date="2019-12" db="EMBL/GenBank/DDBJ databases">
        <title>Genome sequencing and annotation of Brassica cretica.</title>
        <authorList>
            <person name="Studholme D.J."/>
            <person name="Sarris P."/>
        </authorList>
    </citation>
    <scope>NUCLEOTIDE SEQUENCE</scope>
    <source>
        <strain evidence="2">PFS-109/04</strain>
        <tissue evidence="2">Leaf</tissue>
    </source>
</reference>